<dbReference type="EMBL" id="NPKH01000041">
    <property type="protein sequence ID" value="PAP91421.1"/>
    <property type="molecule type" value="Genomic_DNA"/>
</dbReference>
<protein>
    <submittedName>
        <fullName evidence="2">Uncharacterized protein</fullName>
    </submittedName>
</protein>
<comment type="caution">
    <text evidence="2">The sequence shown here is derived from an EMBL/GenBank/DDBJ whole genome shotgun (WGS) entry which is preliminary data.</text>
</comment>
<gene>
    <name evidence="2" type="ORF">CIT31_32635</name>
</gene>
<keyword evidence="3" id="KW-1185">Reference proteome</keyword>
<accession>A0A271K6P7</accession>
<feature type="compositionally biased region" description="Polar residues" evidence="1">
    <location>
        <begin position="94"/>
        <end position="114"/>
    </location>
</feature>
<evidence type="ECO:0000256" key="1">
    <source>
        <dbReference type="SAM" id="MobiDB-lite"/>
    </source>
</evidence>
<feature type="region of interest" description="Disordered" evidence="1">
    <location>
        <begin position="40"/>
        <end position="114"/>
    </location>
</feature>
<organism evidence="2 3">
    <name type="scientific">Mesorhizobium wenxiniae</name>
    <dbReference type="NCBI Taxonomy" id="2014805"/>
    <lineage>
        <taxon>Bacteria</taxon>
        <taxon>Pseudomonadati</taxon>
        <taxon>Pseudomonadota</taxon>
        <taxon>Alphaproteobacteria</taxon>
        <taxon>Hyphomicrobiales</taxon>
        <taxon>Phyllobacteriaceae</taxon>
        <taxon>Mesorhizobium</taxon>
    </lineage>
</organism>
<proteinExistence type="predicted"/>
<sequence length="114" mass="11932">MGSICILISIPEDSTMKHVLAFALFIGAGSLFATAAYAEPPDHARNDDASLHPGHQGHLSSGRQYPGRPATEFHESLEAEGEPSFPTGPGGWAEQQSDGANAQRSSTNATADGR</sequence>
<dbReference type="AlphaFoldDB" id="A0A271K6P7"/>
<evidence type="ECO:0000313" key="2">
    <source>
        <dbReference type="EMBL" id="PAP91421.1"/>
    </source>
</evidence>
<evidence type="ECO:0000313" key="3">
    <source>
        <dbReference type="Proteomes" id="UP000215931"/>
    </source>
</evidence>
<reference evidence="2 3" key="1">
    <citation type="submission" date="2017-08" db="EMBL/GenBank/DDBJ databases">
        <title>Mesorhizobium wenxinae sp. nov., a novel rhizobial species isolated from root nodules of chickpea (Cicer arietinum L.).</title>
        <authorList>
            <person name="Zhang J."/>
        </authorList>
    </citation>
    <scope>NUCLEOTIDE SEQUENCE [LARGE SCALE GENOMIC DNA]</scope>
    <source>
        <strain evidence="3">WYCCWR 10019</strain>
    </source>
</reference>
<name>A0A271K6P7_9HYPH</name>
<feature type="compositionally biased region" description="Basic and acidic residues" evidence="1">
    <location>
        <begin position="40"/>
        <end position="50"/>
    </location>
</feature>
<dbReference type="Proteomes" id="UP000215931">
    <property type="component" value="Unassembled WGS sequence"/>
</dbReference>